<reference evidence="9 10" key="1">
    <citation type="submission" date="2018-08" db="EMBL/GenBank/DDBJ databases">
        <title>The metabolism and importance of syntrophic acetate oxidation coupled to methane or sulfide production in haloalkaline environments.</title>
        <authorList>
            <person name="Timmers P.H.A."/>
            <person name="Vavourakis C.D."/>
            <person name="Sorokin D.Y."/>
            <person name="Sinninghe Damste J.S."/>
            <person name="Muyzer G."/>
            <person name="Stams A.J.M."/>
            <person name="Plugge C.M."/>
        </authorList>
    </citation>
    <scope>NUCLEOTIDE SEQUENCE [LARGE SCALE GENOMIC DNA]</scope>
    <source>
        <strain evidence="9">MSAO_Bac1</strain>
    </source>
</reference>
<comment type="subcellular location">
    <subcellularLocation>
        <location evidence="1">Cell membrane</location>
        <topology evidence="1">Multi-pass membrane protein</topology>
    </subcellularLocation>
</comment>
<dbReference type="GO" id="GO:0006835">
    <property type="term" value="P:dicarboxylic acid transport"/>
    <property type="evidence" value="ECO:0007669"/>
    <property type="project" value="TreeGrafter"/>
</dbReference>
<feature type="transmembrane region" description="Helical" evidence="8">
    <location>
        <begin position="363"/>
        <end position="382"/>
    </location>
</feature>
<dbReference type="InterPro" id="IPR001991">
    <property type="entry name" value="Na-dicarboxylate_symporter"/>
</dbReference>
<feature type="transmembrane region" description="Helical" evidence="8">
    <location>
        <begin position="109"/>
        <end position="131"/>
    </location>
</feature>
<dbReference type="Pfam" id="PF00375">
    <property type="entry name" value="SDF"/>
    <property type="match status" value="1"/>
</dbReference>
<keyword evidence="5" id="KW-0769">Symport</keyword>
<evidence type="ECO:0000256" key="2">
    <source>
        <dbReference type="ARBA" id="ARBA00022448"/>
    </source>
</evidence>
<dbReference type="FunFam" id="1.10.3860.10:FF:000001">
    <property type="entry name" value="C4-dicarboxylate transport protein"/>
    <property type="match status" value="1"/>
</dbReference>
<keyword evidence="2" id="KW-0813">Transport</keyword>
<evidence type="ECO:0000313" key="9">
    <source>
        <dbReference type="EMBL" id="RQD76095.1"/>
    </source>
</evidence>
<evidence type="ECO:0000313" key="10">
    <source>
        <dbReference type="Proteomes" id="UP000285138"/>
    </source>
</evidence>
<keyword evidence="7 8" id="KW-0472">Membrane</keyword>
<protein>
    <submittedName>
        <fullName evidence="9">Dicarboxylate/amino acid:cation symporter</fullName>
    </submittedName>
</protein>
<dbReference type="AlphaFoldDB" id="A0A424YES9"/>
<keyword evidence="6 8" id="KW-1133">Transmembrane helix</keyword>
<dbReference type="Proteomes" id="UP000285138">
    <property type="component" value="Unassembled WGS sequence"/>
</dbReference>
<dbReference type="GO" id="GO:0015293">
    <property type="term" value="F:symporter activity"/>
    <property type="evidence" value="ECO:0007669"/>
    <property type="project" value="UniProtKB-KW"/>
</dbReference>
<evidence type="ECO:0000256" key="1">
    <source>
        <dbReference type="ARBA" id="ARBA00004651"/>
    </source>
</evidence>
<dbReference type="GO" id="GO:0005886">
    <property type="term" value="C:plasma membrane"/>
    <property type="evidence" value="ECO:0007669"/>
    <property type="project" value="UniProtKB-SubCell"/>
</dbReference>
<feature type="transmembrane region" description="Helical" evidence="8">
    <location>
        <begin position="226"/>
        <end position="247"/>
    </location>
</feature>
<feature type="transmembrane region" description="Helical" evidence="8">
    <location>
        <begin position="388"/>
        <end position="411"/>
    </location>
</feature>
<feature type="transmembrane region" description="Helical" evidence="8">
    <location>
        <begin position="29"/>
        <end position="48"/>
    </location>
</feature>
<keyword evidence="4 8" id="KW-0812">Transmembrane</keyword>
<comment type="caution">
    <text evidence="9">The sequence shown here is derived from an EMBL/GenBank/DDBJ whole genome shotgun (WGS) entry which is preliminary data.</text>
</comment>
<evidence type="ECO:0000256" key="8">
    <source>
        <dbReference type="SAM" id="Phobius"/>
    </source>
</evidence>
<feature type="transmembrane region" description="Helical" evidence="8">
    <location>
        <begin position="259"/>
        <end position="283"/>
    </location>
</feature>
<dbReference type="InterPro" id="IPR036458">
    <property type="entry name" value="Na:dicarbo_symporter_sf"/>
</dbReference>
<dbReference type="EMBL" id="QZAA01000131">
    <property type="protein sequence ID" value="RQD76095.1"/>
    <property type="molecule type" value="Genomic_DNA"/>
</dbReference>
<dbReference type="PRINTS" id="PR00173">
    <property type="entry name" value="EDTRNSPORT"/>
</dbReference>
<dbReference type="SUPFAM" id="SSF118215">
    <property type="entry name" value="Proton glutamate symport protein"/>
    <property type="match status" value="1"/>
</dbReference>
<proteinExistence type="predicted"/>
<evidence type="ECO:0000256" key="7">
    <source>
        <dbReference type="ARBA" id="ARBA00023136"/>
    </source>
</evidence>
<accession>A0A424YES9</accession>
<sequence length="448" mass="47484">MKIHPLELLYPKPVKYLTGHLQGLIKGRLWLRILLAMFLGIMVGMVLGPDVGLVDKNASLVIGSWLALPGQIFLGLIQMIVVPLVFASVIMGLAASEDMDQLSRMGSRLAIYFIVTTVLAIVIGLGVALLVQPGIFIEGDALVPVAEDVVPLPEEEPVETPEAIEVPEIIASLLPENPLGAMVEKEMFQIVLLSIIFGLALISMPPKQSNPLLELLSSMQEVCMTVVRWAMILAPLAVFGLLAQTTITTGLDALLGMAVYVATVLGGLLLLLLVYLIIVLLIARKSPRWFLQEVREVQLLAFSTSSSAAVMPLSIEVAEEKLGVKPSTSQFLIPLGATINMNGTALYQGAATVFLAQVFGVELTLPSLLLIVVMTVGASIGSSATPGVGIVILAMVLTSVGIPASGIALILGVDRILDMSRTAINVTGDLAACLVMDRWVPGSKSTEG</sequence>
<feature type="transmembrane region" description="Helical" evidence="8">
    <location>
        <begin position="187"/>
        <end position="205"/>
    </location>
</feature>
<name>A0A424YES9_9FIRM</name>
<dbReference type="Gene3D" id="1.10.3860.10">
    <property type="entry name" value="Sodium:dicarboxylate symporter"/>
    <property type="match status" value="1"/>
</dbReference>
<evidence type="ECO:0000256" key="4">
    <source>
        <dbReference type="ARBA" id="ARBA00022692"/>
    </source>
</evidence>
<feature type="transmembrane region" description="Helical" evidence="8">
    <location>
        <begin position="68"/>
        <end position="97"/>
    </location>
</feature>
<dbReference type="PANTHER" id="PTHR42865">
    <property type="entry name" value="PROTON/GLUTAMATE-ASPARTATE SYMPORTER"/>
    <property type="match status" value="1"/>
</dbReference>
<evidence type="ECO:0000256" key="6">
    <source>
        <dbReference type="ARBA" id="ARBA00022989"/>
    </source>
</evidence>
<dbReference type="PANTHER" id="PTHR42865:SF7">
    <property type="entry name" value="PROTON_GLUTAMATE-ASPARTATE SYMPORTER"/>
    <property type="match status" value="1"/>
</dbReference>
<evidence type="ECO:0000256" key="5">
    <source>
        <dbReference type="ARBA" id="ARBA00022847"/>
    </source>
</evidence>
<organism evidence="9 10">
    <name type="scientific">Candidatus Syntrophonatronum acetioxidans</name>
    <dbReference type="NCBI Taxonomy" id="1795816"/>
    <lineage>
        <taxon>Bacteria</taxon>
        <taxon>Bacillati</taxon>
        <taxon>Bacillota</taxon>
        <taxon>Clostridia</taxon>
        <taxon>Eubacteriales</taxon>
        <taxon>Syntrophomonadaceae</taxon>
        <taxon>Candidatus Syntrophonatronum</taxon>
    </lineage>
</organism>
<gene>
    <name evidence="9" type="ORF">D5R97_04965</name>
</gene>
<keyword evidence="3" id="KW-1003">Cell membrane</keyword>
<evidence type="ECO:0000256" key="3">
    <source>
        <dbReference type="ARBA" id="ARBA00022475"/>
    </source>
</evidence>